<accession>A0A5D0MRQ0</accession>
<evidence type="ECO:0000256" key="2">
    <source>
        <dbReference type="ARBA" id="ARBA00022679"/>
    </source>
</evidence>
<keyword evidence="2 9" id="KW-0808">Transferase</keyword>
<evidence type="ECO:0000256" key="5">
    <source>
        <dbReference type="ARBA" id="ARBA00022840"/>
    </source>
</evidence>
<sequence length="158" mass="17897">MAKIFKDWHELKEELSCIRKGKEVVLTNGCFDIVHLGHLRYLQNSAEAGDYLIVALNSDESVNRLKGEMRPINKLDERMEFISYVKGVDFVTCFSGDTPYELIKFIRPDVLVKGGDWPIESIVGVDIVTADGGRVESLKFEEGYSTTSLIEKIVKIYC</sequence>
<evidence type="ECO:0000256" key="6">
    <source>
        <dbReference type="ARBA" id="ARBA00023277"/>
    </source>
</evidence>
<dbReference type="EMBL" id="VSIV01000124">
    <property type="protein sequence ID" value="TYB33619.1"/>
    <property type="molecule type" value="Genomic_DNA"/>
</dbReference>
<evidence type="ECO:0000256" key="7">
    <source>
        <dbReference type="ARBA" id="ARBA00047428"/>
    </source>
</evidence>
<evidence type="ECO:0000313" key="10">
    <source>
        <dbReference type="Proteomes" id="UP000323337"/>
    </source>
</evidence>
<dbReference type="SUPFAM" id="SSF52374">
    <property type="entry name" value="Nucleotidylyl transferase"/>
    <property type="match status" value="1"/>
</dbReference>
<evidence type="ECO:0000259" key="8">
    <source>
        <dbReference type="Pfam" id="PF01467"/>
    </source>
</evidence>
<keyword evidence="6" id="KW-0119">Carbohydrate metabolism</keyword>
<name>A0A5D0MRQ0_FLESI</name>
<protein>
    <recommendedName>
        <fullName evidence="1">D-glycero-beta-D-manno-heptose 1-phosphate adenylyltransferase</fullName>
        <ecNumber evidence="1">2.7.7.70</ecNumber>
    </recommendedName>
</protein>
<dbReference type="PANTHER" id="PTHR43793">
    <property type="entry name" value="FAD SYNTHASE"/>
    <property type="match status" value="1"/>
</dbReference>
<dbReference type="GO" id="GO:0016779">
    <property type="term" value="F:nucleotidyltransferase activity"/>
    <property type="evidence" value="ECO:0007669"/>
    <property type="project" value="UniProtKB-KW"/>
</dbReference>
<dbReference type="InterPro" id="IPR011914">
    <property type="entry name" value="RfaE_dom_II"/>
</dbReference>
<evidence type="ECO:0000256" key="3">
    <source>
        <dbReference type="ARBA" id="ARBA00022695"/>
    </source>
</evidence>
<gene>
    <name evidence="9" type="primary">rfaE2</name>
    <name evidence="9" type="ORF">FXF49_05380</name>
</gene>
<dbReference type="Pfam" id="PF01467">
    <property type="entry name" value="CTP_transf_like"/>
    <property type="match status" value="1"/>
</dbReference>
<dbReference type="InterPro" id="IPR014729">
    <property type="entry name" value="Rossmann-like_a/b/a_fold"/>
</dbReference>
<dbReference type="EC" id="2.7.7.70" evidence="1"/>
<dbReference type="InterPro" id="IPR050385">
    <property type="entry name" value="Archaeal_FAD_synthase"/>
</dbReference>
<dbReference type="AlphaFoldDB" id="A0A5D0MRQ0"/>
<dbReference type="NCBIfam" id="TIGR02199">
    <property type="entry name" value="rfaE_dom_II"/>
    <property type="match status" value="1"/>
</dbReference>
<comment type="caution">
    <text evidence="9">The sequence shown here is derived from an EMBL/GenBank/DDBJ whole genome shotgun (WGS) entry which is preliminary data.</text>
</comment>
<dbReference type="NCBIfam" id="TIGR00125">
    <property type="entry name" value="cyt_tran_rel"/>
    <property type="match status" value="1"/>
</dbReference>
<dbReference type="Proteomes" id="UP000323337">
    <property type="component" value="Unassembled WGS sequence"/>
</dbReference>
<feature type="domain" description="Cytidyltransferase-like" evidence="8">
    <location>
        <begin position="26"/>
        <end position="150"/>
    </location>
</feature>
<dbReference type="GO" id="GO:0016773">
    <property type="term" value="F:phosphotransferase activity, alcohol group as acceptor"/>
    <property type="evidence" value="ECO:0007669"/>
    <property type="project" value="InterPro"/>
</dbReference>
<reference evidence="9 10" key="1">
    <citation type="submission" date="2019-08" db="EMBL/GenBank/DDBJ databases">
        <title>Genomic characterization of a novel candidate phylum (ARYD3) from a high temperature, high salinity tertiary oil reservoir in north central Oklahoma, USA.</title>
        <authorList>
            <person name="Youssef N.H."/>
            <person name="Yadav A."/>
            <person name="Elshahed M.S."/>
        </authorList>
    </citation>
    <scope>NUCLEOTIDE SEQUENCE [LARGE SCALE GENOMIC DNA]</scope>
    <source>
        <strain evidence="9">ARYD1</strain>
    </source>
</reference>
<organism evidence="9 10">
    <name type="scientific">Flexistipes sinusarabici</name>
    <dbReference type="NCBI Taxonomy" id="2352"/>
    <lineage>
        <taxon>Bacteria</taxon>
        <taxon>Pseudomonadati</taxon>
        <taxon>Deferribacterota</taxon>
        <taxon>Deferribacteres</taxon>
        <taxon>Deferribacterales</taxon>
        <taxon>Flexistipitaceae</taxon>
        <taxon>Flexistipes</taxon>
    </lineage>
</organism>
<dbReference type="InterPro" id="IPR004821">
    <property type="entry name" value="Cyt_trans-like"/>
</dbReference>
<dbReference type="GO" id="GO:0005975">
    <property type="term" value="P:carbohydrate metabolic process"/>
    <property type="evidence" value="ECO:0007669"/>
    <property type="project" value="InterPro"/>
</dbReference>
<evidence type="ECO:0000256" key="4">
    <source>
        <dbReference type="ARBA" id="ARBA00022741"/>
    </source>
</evidence>
<keyword evidence="3 9" id="KW-0548">Nucleotidyltransferase</keyword>
<proteinExistence type="predicted"/>
<dbReference type="PANTHER" id="PTHR43793:SF2">
    <property type="entry name" value="BIFUNCTIONAL PROTEIN HLDE"/>
    <property type="match status" value="1"/>
</dbReference>
<evidence type="ECO:0000256" key="1">
    <source>
        <dbReference type="ARBA" id="ARBA00012519"/>
    </source>
</evidence>
<keyword evidence="4" id="KW-0547">Nucleotide-binding</keyword>
<dbReference type="GO" id="GO:0005524">
    <property type="term" value="F:ATP binding"/>
    <property type="evidence" value="ECO:0007669"/>
    <property type="project" value="UniProtKB-KW"/>
</dbReference>
<evidence type="ECO:0000313" key="9">
    <source>
        <dbReference type="EMBL" id="TYB33619.1"/>
    </source>
</evidence>
<dbReference type="RefSeq" id="WP_303700888.1">
    <property type="nucleotide sequence ID" value="NZ_VSIV01000124.1"/>
</dbReference>
<comment type="catalytic activity">
    <reaction evidence="7">
        <text>D-glycero-beta-D-manno-heptose 1-phosphate + ATP + H(+) = ADP-D-glycero-beta-D-manno-heptose + diphosphate</text>
        <dbReference type="Rhea" id="RHEA:27465"/>
        <dbReference type="ChEBI" id="CHEBI:15378"/>
        <dbReference type="ChEBI" id="CHEBI:30616"/>
        <dbReference type="ChEBI" id="CHEBI:33019"/>
        <dbReference type="ChEBI" id="CHEBI:59967"/>
        <dbReference type="ChEBI" id="CHEBI:61593"/>
        <dbReference type="EC" id="2.7.7.70"/>
    </reaction>
</comment>
<dbReference type="Gene3D" id="3.40.50.620">
    <property type="entry name" value="HUPs"/>
    <property type="match status" value="1"/>
</dbReference>
<keyword evidence="5" id="KW-0067">ATP-binding</keyword>